<dbReference type="InterPro" id="IPR046283">
    <property type="entry name" value="DUF6320"/>
</dbReference>
<dbReference type="RefSeq" id="WP_342387335.1">
    <property type="nucleotide sequence ID" value="NZ_CP138333.2"/>
</dbReference>
<dbReference type="Pfam" id="PF19845">
    <property type="entry name" value="DUF6320"/>
    <property type="match status" value="1"/>
</dbReference>
<dbReference type="EMBL" id="CP138333">
    <property type="protein sequence ID" value="WZX28758.1"/>
    <property type="molecule type" value="Genomic_DNA"/>
</dbReference>
<protein>
    <submittedName>
        <fullName evidence="2">DUF6320 domain-containing protein</fullName>
    </submittedName>
</protein>
<dbReference type="Proteomes" id="UP001455384">
    <property type="component" value="Chromosome"/>
</dbReference>
<feature type="transmembrane region" description="Helical" evidence="1">
    <location>
        <begin position="115"/>
        <end position="134"/>
    </location>
</feature>
<keyword evidence="1" id="KW-0472">Membrane</keyword>
<evidence type="ECO:0000313" key="2">
    <source>
        <dbReference type="EMBL" id="WZX28758.1"/>
    </source>
</evidence>
<keyword evidence="3" id="KW-1185">Reference proteome</keyword>
<feature type="transmembrane region" description="Helical" evidence="1">
    <location>
        <begin position="166"/>
        <end position="188"/>
    </location>
</feature>
<keyword evidence="1" id="KW-0812">Transmembrane</keyword>
<keyword evidence="1" id="KW-1133">Transmembrane helix</keyword>
<evidence type="ECO:0000256" key="1">
    <source>
        <dbReference type="SAM" id="Phobius"/>
    </source>
</evidence>
<feature type="transmembrane region" description="Helical" evidence="1">
    <location>
        <begin position="59"/>
        <end position="76"/>
    </location>
</feature>
<feature type="transmembrane region" description="Helical" evidence="1">
    <location>
        <begin position="88"/>
        <end position="109"/>
    </location>
</feature>
<name>A0ABZ3CF94_9STAP</name>
<gene>
    <name evidence="2" type="ORF">RQP18_08695</name>
</gene>
<reference evidence="3" key="1">
    <citation type="submission" date="2023-10" db="EMBL/GenBank/DDBJ databases">
        <title>Genome analysis and identification of Salinococcus sp. Bachu38 nov., a PGPR from the rhizosphere of Tamarix.</title>
        <authorList>
            <person name="Liang Z."/>
            <person name="Zhang X."/>
            <person name="Jia J."/>
            <person name="Chen X."/>
            <person name="Wang Y."/>
            <person name="Wang Q."/>
            <person name="Wang R."/>
        </authorList>
    </citation>
    <scope>NUCLEOTIDE SEQUENCE [LARGE SCALE GENOMIC DNA]</scope>
    <source>
        <strain evidence="3">Bachu38</strain>
    </source>
</reference>
<organism evidence="2 3">
    <name type="scientific">Salinicoccus bachuensis</name>
    <dbReference type="NCBI Taxonomy" id="3136731"/>
    <lineage>
        <taxon>Bacteria</taxon>
        <taxon>Bacillati</taxon>
        <taxon>Bacillota</taxon>
        <taxon>Bacilli</taxon>
        <taxon>Bacillales</taxon>
        <taxon>Staphylococcaceae</taxon>
        <taxon>Salinicoccus</taxon>
    </lineage>
</organism>
<sequence>MCNGRFSSSDPDLEDDFYPSYDGKVFGKRQAPRIAVFAGMAIILACIFINLIVMPHFLWVFHATGLVVYGIISLNHTILSKSHLGSKIVGQVVSLTLLFLLMDSQSGFLKWSINYAVPFLIVAGLVMVTLSVLTSRLKWKGHVSLTTMIALSFLPAALYFSGYATVIWPSAFASFYAFMLISGFGMFARQTVWAQLSRRLHI</sequence>
<proteinExistence type="predicted"/>
<accession>A0ABZ3CF94</accession>
<feature type="transmembrane region" description="Helical" evidence="1">
    <location>
        <begin position="141"/>
        <end position="160"/>
    </location>
</feature>
<evidence type="ECO:0000313" key="3">
    <source>
        <dbReference type="Proteomes" id="UP001455384"/>
    </source>
</evidence>
<feature type="transmembrane region" description="Helical" evidence="1">
    <location>
        <begin position="34"/>
        <end position="53"/>
    </location>
</feature>